<keyword evidence="1" id="KW-0282">Flagellum</keyword>
<keyword evidence="4" id="KW-1185">Reference proteome</keyword>
<dbReference type="EMBL" id="WOTE01000004">
    <property type="protein sequence ID" value="NHO39742.1"/>
    <property type="molecule type" value="Genomic_DNA"/>
</dbReference>
<organism evidence="1 3">
    <name type="scientific">Acetobacter ghanensis</name>
    <dbReference type="NCBI Taxonomy" id="431306"/>
    <lineage>
        <taxon>Bacteria</taxon>
        <taxon>Pseudomonadati</taxon>
        <taxon>Pseudomonadota</taxon>
        <taxon>Alphaproteobacteria</taxon>
        <taxon>Acetobacterales</taxon>
        <taxon>Acetobacteraceae</taxon>
        <taxon>Acetobacter</taxon>
    </lineage>
</organism>
<dbReference type="SUPFAM" id="SSF64518">
    <property type="entry name" value="Phase 1 flagellin"/>
    <property type="match status" value="1"/>
</dbReference>
<keyword evidence="1" id="KW-0966">Cell projection</keyword>
<sequence>MSTSIGQYGASAASLILAAGVQQLTDTQTTLAWQTSNDGIISDTYAGLGTARSSVFQLTPKITQVQSWQSNITNAQNSLSVTSTALEQIVSLAQTMAANLLSISGTTEASTVSTTASEASSTLDQIATALNTSTGSSYVFAGQDSTEAPIQDPSDVSTGSLSTTIANALSTLSSGGSVSDVLTAATEAMNSDTTLFSSTISTASSDGTASLTLANSQQTSTVTGDSTSTTYGIVATQGSTSDVSDTSTGSPIKDLIRDMMLISGMSGMSSSSTGYSDLVTQLHTSLVNTTNQIINMETTVGAQQNALTTRSTLLTNTTTALETQLSNARTTDIATVAVQTTNVQDSLKASFILISDMKDMTLANYI</sequence>
<gene>
    <name evidence="1" type="primary">flgL</name>
    <name evidence="1" type="ORF">AGA_204</name>
    <name evidence="2" type="ORF">GOB80_08600</name>
</gene>
<dbReference type="EMBL" id="LN609302">
    <property type="protein sequence ID" value="CEF53416.1"/>
    <property type="molecule type" value="Genomic_DNA"/>
</dbReference>
<keyword evidence="1" id="KW-0969">Cilium</keyword>
<dbReference type="RefSeq" id="WP_059022570.1">
    <property type="nucleotide sequence ID" value="NZ_JBNZCO010000003.1"/>
</dbReference>
<evidence type="ECO:0000313" key="1">
    <source>
        <dbReference type="EMBL" id="CEF53416.1"/>
    </source>
</evidence>
<dbReference type="GO" id="GO:0009288">
    <property type="term" value="C:bacterial-type flagellum"/>
    <property type="evidence" value="ECO:0007669"/>
    <property type="project" value="InterPro"/>
</dbReference>
<dbReference type="NCBIfam" id="NF006489">
    <property type="entry name" value="PRK08913.1"/>
    <property type="match status" value="1"/>
</dbReference>
<dbReference type="AlphaFoldDB" id="A0A0U5F0W4"/>
<dbReference type="InterPro" id="IPR001492">
    <property type="entry name" value="Flagellin"/>
</dbReference>
<dbReference type="Proteomes" id="UP000657200">
    <property type="component" value="Unassembled WGS sequence"/>
</dbReference>
<dbReference type="Proteomes" id="UP000068250">
    <property type="component" value="Chromosome I"/>
</dbReference>
<protein>
    <submittedName>
        <fullName evidence="1">Flagellar hook-associated protein 3 FlgL</fullName>
    </submittedName>
    <submittedName>
        <fullName evidence="2">Flagellin</fullName>
    </submittedName>
</protein>
<evidence type="ECO:0000313" key="3">
    <source>
        <dbReference type="Proteomes" id="UP000068250"/>
    </source>
</evidence>
<dbReference type="STRING" id="431306.AGA_204"/>
<dbReference type="PANTHER" id="PTHR42792:SF1">
    <property type="entry name" value="FLAGELLAR HOOK-ASSOCIATED PROTEIN 3"/>
    <property type="match status" value="1"/>
</dbReference>
<dbReference type="Gene3D" id="1.20.1330.10">
    <property type="entry name" value="f41 fragment of flagellin, N-terminal domain"/>
    <property type="match status" value="1"/>
</dbReference>
<dbReference type="PATRIC" id="fig|431306.5.peg.151"/>
<reference evidence="2 4" key="3">
    <citation type="journal article" date="2020" name="Int. J. Syst. Evol. Microbiol.">
        <title>Novel acetic acid bacteria from cider fermentations: Acetobacter conturbans sp. nov. and Acetobacter fallax sp. nov.</title>
        <authorList>
            <person name="Sombolestani A.S."/>
            <person name="Cleenwerck I."/>
            <person name="Cnockaert M."/>
            <person name="Borremans W."/>
            <person name="Wieme A.D."/>
            <person name="De Vuyst L."/>
            <person name="Vandamme P."/>
        </authorList>
    </citation>
    <scope>NUCLEOTIDE SEQUENCE [LARGE SCALE GENOMIC DNA]</scope>
    <source>
        <strain evidence="2 4">LMG 23848</strain>
    </source>
</reference>
<evidence type="ECO:0000313" key="4">
    <source>
        <dbReference type="Proteomes" id="UP000657200"/>
    </source>
</evidence>
<dbReference type="GO" id="GO:0005198">
    <property type="term" value="F:structural molecule activity"/>
    <property type="evidence" value="ECO:0007669"/>
    <property type="project" value="InterPro"/>
</dbReference>
<name>A0A0U5F0W4_9PROT</name>
<reference evidence="3" key="1">
    <citation type="submission" date="2014-09" db="EMBL/GenBank/DDBJ databases">
        <authorList>
            <person name="Illeghems K.G."/>
        </authorList>
    </citation>
    <scope>NUCLEOTIDE SEQUENCE [LARGE SCALE GENOMIC DNA]</scope>
    <source>
        <strain evidence="3">LMG 23848T</strain>
    </source>
</reference>
<evidence type="ECO:0000313" key="2">
    <source>
        <dbReference type="EMBL" id="NHO39742.1"/>
    </source>
</evidence>
<dbReference type="OrthoDB" id="7260935at2"/>
<dbReference type="PANTHER" id="PTHR42792">
    <property type="entry name" value="FLAGELLIN"/>
    <property type="match status" value="1"/>
</dbReference>
<accession>A0A0U5F0W4</accession>
<proteinExistence type="predicted"/>
<reference evidence="1" key="2">
    <citation type="submission" date="2014-09" db="EMBL/GenBank/DDBJ databases">
        <authorList>
            <person name="Magalhaes I.L.F."/>
            <person name="Oliveira U."/>
            <person name="Santos F.R."/>
            <person name="Vidigal T.H.D.A."/>
            <person name="Brescovit A.D."/>
            <person name="Santos A.J."/>
        </authorList>
    </citation>
    <scope>NUCLEOTIDE SEQUENCE</scope>
    <source>
        <strain evidence="1">LMG 23848T</strain>
    </source>
</reference>